<evidence type="ECO:0000313" key="3">
    <source>
        <dbReference type="Proteomes" id="UP000315628"/>
    </source>
</evidence>
<dbReference type="PROSITE" id="PS51354">
    <property type="entry name" value="GLUTAREDOXIN_2"/>
    <property type="match status" value="1"/>
</dbReference>
<proteinExistence type="predicted"/>
<accession>A0A560W9Z4</accession>
<dbReference type="Proteomes" id="UP000315628">
    <property type="component" value="Unassembled WGS sequence"/>
</dbReference>
<evidence type="ECO:0000259" key="1">
    <source>
        <dbReference type="Pfam" id="PF00462"/>
    </source>
</evidence>
<name>A0A560W9Z4_9MICO</name>
<dbReference type="CDD" id="cd02976">
    <property type="entry name" value="NrdH"/>
    <property type="match status" value="1"/>
</dbReference>
<dbReference type="EMBL" id="VIUW01000003">
    <property type="protein sequence ID" value="TWD14441.1"/>
    <property type="molecule type" value="Genomic_DNA"/>
</dbReference>
<dbReference type="Gene3D" id="3.40.30.10">
    <property type="entry name" value="Glutaredoxin"/>
    <property type="match status" value="1"/>
</dbReference>
<dbReference type="OrthoDB" id="8991911at2"/>
<dbReference type="InterPro" id="IPR036249">
    <property type="entry name" value="Thioredoxin-like_sf"/>
</dbReference>
<reference evidence="2 3" key="1">
    <citation type="submission" date="2019-06" db="EMBL/GenBank/DDBJ databases">
        <title>Sequencing the genomes of 1000 actinobacteria strains.</title>
        <authorList>
            <person name="Klenk H.-P."/>
        </authorList>
    </citation>
    <scope>NUCLEOTIDE SEQUENCE [LARGE SCALE GENOMIC DNA]</scope>
    <source>
        <strain evidence="2 3">DSM 18935</strain>
    </source>
</reference>
<dbReference type="SUPFAM" id="SSF52833">
    <property type="entry name" value="Thioredoxin-like"/>
    <property type="match status" value="1"/>
</dbReference>
<feature type="domain" description="Glutaredoxin" evidence="1">
    <location>
        <begin position="63"/>
        <end position="121"/>
    </location>
</feature>
<dbReference type="RefSeq" id="WP_144857312.1">
    <property type="nucleotide sequence ID" value="NZ_BAAAYT010000005.1"/>
</dbReference>
<dbReference type="InterPro" id="IPR002109">
    <property type="entry name" value="Glutaredoxin"/>
</dbReference>
<sequence length="139" mass="15020">MGRWLPASLVLLVVVWTTLPGLLAGDLRAVLVLLAGFGIAWWVSPLNGQSGPRHEDLTGEDPVVIYWRPGCVYCIRLRGALGRQGRRATWVSIWADPDAAAYVRSVNGGDETVPTVLIDGEPHTNPDPELVRTALAQAS</sequence>
<evidence type="ECO:0000313" key="2">
    <source>
        <dbReference type="EMBL" id="TWD14441.1"/>
    </source>
</evidence>
<gene>
    <name evidence="2" type="ORF">FB557_1851</name>
</gene>
<organism evidence="2 3">
    <name type="scientific">Marihabitans asiaticum</name>
    <dbReference type="NCBI Taxonomy" id="415218"/>
    <lineage>
        <taxon>Bacteria</taxon>
        <taxon>Bacillati</taxon>
        <taxon>Actinomycetota</taxon>
        <taxon>Actinomycetes</taxon>
        <taxon>Micrococcales</taxon>
        <taxon>Intrasporangiaceae</taxon>
        <taxon>Marihabitans</taxon>
    </lineage>
</organism>
<dbReference type="AlphaFoldDB" id="A0A560W9Z4"/>
<comment type="caution">
    <text evidence="2">The sequence shown here is derived from an EMBL/GenBank/DDBJ whole genome shotgun (WGS) entry which is preliminary data.</text>
</comment>
<dbReference type="Pfam" id="PF00462">
    <property type="entry name" value="Glutaredoxin"/>
    <property type="match status" value="1"/>
</dbReference>
<protein>
    <submittedName>
        <fullName evidence="2">Mycoredoxin</fullName>
    </submittedName>
</protein>
<keyword evidence="3" id="KW-1185">Reference proteome</keyword>